<accession>I0YYT6</accession>
<dbReference type="EMBL" id="AGSI01000007">
    <property type="protein sequence ID" value="EIE23555.1"/>
    <property type="molecule type" value="Genomic_DNA"/>
</dbReference>
<feature type="domain" description="KH type-2" evidence="9">
    <location>
        <begin position="466"/>
        <end position="543"/>
    </location>
</feature>
<evidence type="ECO:0000256" key="8">
    <source>
        <dbReference type="SAM" id="MobiDB-lite"/>
    </source>
</evidence>
<dbReference type="GO" id="GO:0005525">
    <property type="term" value="F:GTP binding"/>
    <property type="evidence" value="ECO:0007669"/>
    <property type="project" value="UniProtKB-UniRule"/>
</dbReference>
<feature type="region of interest" description="G3" evidence="6">
    <location>
        <begin position="308"/>
        <end position="311"/>
    </location>
</feature>
<dbReference type="NCBIfam" id="TIGR00436">
    <property type="entry name" value="era"/>
    <property type="match status" value="1"/>
</dbReference>
<keyword evidence="2 6" id="KW-0547">Nucleotide-binding</keyword>
<evidence type="ECO:0000256" key="3">
    <source>
        <dbReference type="ARBA" id="ARBA00022884"/>
    </source>
</evidence>
<feature type="region of interest" description="G5" evidence="6">
    <location>
        <begin position="414"/>
        <end position="416"/>
    </location>
</feature>
<organism evidence="11 12">
    <name type="scientific">Coccomyxa subellipsoidea (strain C-169)</name>
    <name type="common">Green microalga</name>
    <dbReference type="NCBI Taxonomy" id="574566"/>
    <lineage>
        <taxon>Eukaryota</taxon>
        <taxon>Viridiplantae</taxon>
        <taxon>Chlorophyta</taxon>
        <taxon>core chlorophytes</taxon>
        <taxon>Trebouxiophyceae</taxon>
        <taxon>Trebouxiophyceae incertae sedis</taxon>
        <taxon>Coccomyxaceae</taxon>
        <taxon>Coccomyxa</taxon>
        <taxon>Coccomyxa subellipsoidea</taxon>
    </lineage>
</organism>
<keyword evidence="4 6" id="KW-0342">GTP-binding</keyword>
<dbReference type="OrthoDB" id="8954335at2759"/>
<dbReference type="Gene3D" id="3.30.300.20">
    <property type="match status" value="1"/>
</dbReference>
<dbReference type="eggNOG" id="KOG1423">
    <property type="taxonomic scope" value="Eukaryota"/>
</dbReference>
<feature type="compositionally biased region" description="Polar residues" evidence="8">
    <location>
        <begin position="86"/>
        <end position="102"/>
    </location>
</feature>
<dbReference type="InterPro" id="IPR015946">
    <property type="entry name" value="KH_dom-like_a/b"/>
</dbReference>
<comment type="similarity">
    <text evidence="1 6 7">Belongs to the TRAFAC class TrmE-Era-EngA-EngB-Septin-like GTPase superfamily. Era GTPase family.</text>
</comment>
<dbReference type="RefSeq" id="XP_005648099.1">
    <property type="nucleotide sequence ID" value="XM_005648042.1"/>
</dbReference>
<dbReference type="NCBIfam" id="TIGR00231">
    <property type="entry name" value="small_GTP"/>
    <property type="match status" value="1"/>
</dbReference>
<dbReference type="InterPro" id="IPR005662">
    <property type="entry name" value="GTPase_Era-like"/>
</dbReference>
<dbReference type="HAMAP" id="MF_00367">
    <property type="entry name" value="GTPase_Era"/>
    <property type="match status" value="1"/>
</dbReference>
<dbReference type="CDD" id="cd04163">
    <property type="entry name" value="Era"/>
    <property type="match status" value="1"/>
</dbReference>
<feature type="compositionally biased region" description="Acidic residues" evidence="8">
    <location>
        <begin position="134"/>
        <end position="147"/>
    </location>
</feature>
<feature type="domain" description="Era-type G" evidence="10">
    <location>
        <begin position="253"/>
        <end position="436"/>
    </location>
</feature>
<dbReference type="GeneID" id="17041547"/>
<evidence type="ECO:0000256" key="6">
    <source>
        <dbReference type="PROSITE-ProRule" id="PRU01050"/>
    </source>
</evidence>
<protein>
    <submittedName>
        <fullName evidence="11">GTP-binding protein Era</fullName>
    </submittedName>
</protein>
<sequence length="547" mass="60030">MSRYSALLRHLSNRSALRFGPILRLLPQERAAAEHTSAIPHSQNGDNSGQTENAGEEMSSSSDVSRLLSGLRERLSAFERAHADAVSQNQSADATGNGTQAASPEAGPYAPASEQDFWAAPRQLYSAAAELEEFEAAEEDAEEEEVPDPSHFDASELGDSAEARRLLSILCAPHQAAADEAAGPRYVASQDSDIPDAAADIEWRVQQTRVRSHDVSTESTEDIEPLDDMLQADQFEAADEDARAETVPINDQRLLQAGIVGVPNSGKSTLTNALVGHKVSAVSSKTNTTDATRLGAFTEGPAQVALYDTPGVVTTRFLRGNQHAKRVRSAWGTASDCEMLLFIVDAHRQITEPDERVLQLVEELAAGPLPSWDPPPALLLLNKIDRLSKEERPHLSRLGEHLNSIYPFQDTFSISAKHGVGMTALRQYLLSRSSPGKWALEAGESTDMTLNDIAREVLKEKVFRRLYKEIPYEVQIEDVSFKMLMDGSLRIEKNLMVRSDQVRRIVVGKKGAAIGEIGASARKELEIMLKKRVHLMLYVKITKKNHA</sequence>
<feature type="region of interest" description="Disordered" evidence="8">
    <location>
        <begin position="33"/>
        <end position="66"/>
    </location>
</feature>
<dbReference type="PROSITE" id="PS50823">
    <property type="entry name" value="KH_TYPE_2"/>
    <property type="match status" value="1"/>
</dbReference>
<dbReference type="PROSITE" id="PS51713">
    <property type="entry name" value="G_ERA"/>
    <property type="match status" value="1"/>
</dbReference>
<dbReference type="Pfam" id="PF01926">
    <property type="entry name" value="MMR_HSR1"/>
    <property type="match status" value="1"/>
</dbReference>
<dbReference type="GO" id="GO:0043024">
    <property type="term" value="F:ribosomal small subunit binding"/>
    <property type="evidence" value="ECO:0007669"/>
    <property type="project" value="TreeGrafter"/>
</dbReference>
<dbReference type="InterPro" id="IPR005225">
    <property type="entry name" value="Small_GTP-bd"/>
</dbReference>
<proteinExistence type="inferred from homology"/>
<name>I0YYT6_COCSC</name>
<evidence type="ECO:0000313" key="11">
    <source>
        <dbReference type="EMBL" id="EIE23555.1"/>
    </source>
</evidence>
<dbReference type="STRING" id="574566.I0YYT6"/>
<feature type="region of interest" description="G4" evidence="6">
    <location>
        <begin position="382"/>
        <end position="385"/>
    </location>
</feature>
<keyword evidence="3 5" id="KW-0694">RNA-binding</keyword>
<dbReference type="Pfam" id="PF07650">
    <property type="entry name" value="KH_2"/>
    <property type="match status" value="1"/>
</dbReference>
<dbReference type="AlphaFoldDB" id="I0YYT6"/>
<reference evidence="11 12" key="1">
    <citation type="journal article" date="2012" name="Genome Biol.">
        <title>The genome of the polar eukaryotic microalga coccomyxa subellipsoidea reveals traits of cold adaptation.</title>
        <authorList>
            <person name="Blanc G."/>
            <person name="Agarkova I."/>
            <person name="Grimwood J."/>
            <person name="Kuo A."/>
            <person name="Brueggeman A."/>
            <person name="Dunigan D."/>
            <person name="Gurnon J."/>
            <person name="Ladunga I."/>
            <person name="Lindquist E."/>
            <person name="Lucas S."/>
            <person name="Pangilinan J."/>
            <person name="Proschold T."/>
            <person name="Salamov A."/>
            <person name="Schmutz J."/>
            <person name="Weeks D."/>
            <person name="Yamada T."/>
            <person name="Claverie J.M."/>
            <person name="Grigoriev I."/>
            <person name="Van Etten J."/>
            <person name="Lomsadze A."/>
            <person name="Borodovsky M."/>
        </authorList>
    </citation>
    <scope>NUCLEOTIDE SEQUENCE [LARGE SCALE GENOMIC DNA]</scope>
    <source>
        <strain evidence="11 12">C-169</strain>
    </source>
</reference>
<comment type="caution">
    <text evidence="11">The sequence shown here is derived from an EMBL/GenBank/DDBJ whole genome shotgun (WGS) entry which is preliminary data.</text>
</comment>
<dbReference type="SUPFAM" id="SSF52540">
    <property type="entry name" value="P-loop containing nucleoside triphosphate hydrolases"/>
    <property type="match status" value="1"/>
</dbReference>
<evidence type="ECO:0000256" key="1">
    <source>
        <dbReference type="ARBA" id="ARBA00007921"/>
    </source>
</evidence>
<feature type="region of interest" description="G2" evidence="6">
    <location>
        <begin position="287"/>
        <end position="291"/>
    </location>
</feature>
<feature type="region of interest" description="Disordered" evidence="8">
    <location>
        <begin position="83"/>
        <end position="112"/>
    </location>
</feature>
<dbReference type="GO" id="GO:0000028">
    <property type="term" value="P:ribosomal small subunit assembly"/>
    <property type="evidence" value="ECO:0007669"/>
    <property type="project" value="TreeGrafter"/>
</dbReference>
<dbReference type="GO" id="GO:0019843">
    <property type="term" value="F:rRNA binding"/>
    <property type="evidence" value="ECO:0007669"/>
    <property type="project" value="TreeGrafter"/>
</dbReference>
<dbReference type="KEGG" id="csl:COCSUDRAFT_47342"/>
<feature type="compositionally biased region" description="Polar residues" evidence="8">
    <location>
        <begin position="39"/>
        <end position="53"/>
    </location>
</feature>
<feature type="region of interest" description="G1" evidence="6">
    <location>
        <begin position="261"/>
        <end position="268"/>
    </location>
</feature>
<dbReference type="InterPro" id="IPR009019">
    <property type="entry name" value="KH_sf_prok-type"/>
</dbReference>
<evidence type="ECO:0000256" key="4">
    <source>
        <dbReference type="ARBA" id="ARBA00023134"/>
    </source>
</evidence>
<dbReference type="InterPro" id="IPR027417">
    <property type="entry name" value="P-loop_NTPase"/>
</dbReference>
<dbReference type="PANTHER" id="PTHR42698:SF1">
    <property type="entry name" value="GTPASE ERA, MITOCHONDRIAL"/>
    <property type="match status" value="1"/>
</dbReference>
<dbReference type="CDD" id="cd22534">
    <property type="entry name" value="KH-II_Era"/>
    <property type="match status" value="1"/>
</dbReference>
<dbReference type="Proteomes" id="UP000007264">
    <property type="component" value="Unassembled WGS sequence"/>
</dbReference>
<dbReference type="InterPro" id="IPR006073">
    <property type="entry name" value="GTP-bd"/>
</dbReference>
<dbReference type="PANTHER" id="PTHR42698">
    <property type="entry name" value="GTPASE ERA"/>
    <property type="match status" value="1"/>
</dbReference>
<evidence type="ECO:0000256" key="5">
    <source>
        <dbReference type="PROSITE-ProRule" id="PRU00118"/>
    </source>
</evidence>
<evidence type="ECO:0000256" key="2">
    <source>
        <dbReference type="ARBA" id="ARBA00022741"/>
    </source>
</evidence>
<keyword evidence="12" id="KW-1185">Reference proteome</keyword>
<dbReference type="InterPro" id="IPR030388">
    <property type="entry name" value="G_ERA_dom"/>
</dbReference>
<evidence type="ECO:0000256" key="7">
    <source>
        <dbReference type="RuleBase" id="RU003761"/>
    </source>
</evidence>
<feature type="region of interest" description="Disordered" evidence="8">
    <location>
        <begin position="134"/>
        <end position="155"/>
    </location>
</feature>
<dbReference type="Gene3D" id="3.40.50.300">
    <property type="entry name" value="P-loop containing nucleotide triphosphate hydrolases"/>
    <property type="match status" value="1"/>
</dbReference>
<evidence type="ECO:0000259" key="9">
    <source>
        <dbReference type="PROSITE" id="PS50823"/>
    </source>
</evidence>
<evidence type="ECO:0000313" key="12">
    <source>
        <dbReference type="Proteomes" id="UP000007264"/>
    </source>
</evidence>
<evidence type="ECO:0000259" key="10">
    <source>
        <dbReference type="PROSITE" id="PS51713"/>
    </source>
</evidence>
<dbReference type="InterPro" id="IPR004044">
    <property type="entry name" value="KH_dom_type_2"/>
</dbReference>
<dbReference type="SUPFAM" id="SSF54814">
    <property type="entry name" value="Prokaryotic type KH domain (KH-domain type II)"/>
    <property type="match status" value="1"/>
</dbReference>
<gene>
    <name evidence="11" type="ORF">COCSUDRAFT_47342</name>
</gene>